<evidence type="ECO:0000313" key="2">
    <source>
        <dbReference type="Proteomes" id="UP000821845"/>
    </source>
</evidence>
<dbReference type="Proteomes" id="UP000821845">
    <property type="component" value="Chromosome 11"/>
</dbReference>
<proteinExistence type="predicted"/>
<name>A0ACB7T634_HYAAI</name>
<evidence type="ECO:0000313" key="1">
    <source>
        <dbReference type="EMBL" id="KAH6941571.1"/>
    </source>
</evidence>
<dbReference type="EMBL" id="CM023491">
    <property type="protein sequence ID" value="KAH6941571.1"/>
    <property type="molecule type" value="Genomic_DNA"/>
</dbReference>
<gene>
    <name evidence="1" type="ORF">HPB50_020461</name>
</gene>
<sequence length="532" mass="59439">MTTVTTFYGTTPRISARLTLKRLRKAETEAEESFESTTPKGTEQDGKGHSAKRKKHHADESEAGGEQKKIKQEKEESYRSVIQKNIAEKMAFLESLGVDELKVSLVPPQVHTPAKTPRPTKKPKREVEHVAARKSLRLQNKPATPENYSFSYQEPVKERIRAGPLDFNEVVESGVDEGGRSCLCEDIVQEELTQVSSEPLSRDAEGMLARMTDLRVDKMVMQKVVGARITAMAIHPSMTATLVFAGDKQGNFGFLKVGPGENVVETYTPHNGGLMCLRIRPDEPQKIYSASYDDTLRCADIERGVFDEVYRTDPDVGVMYIDWLLDNTMIAAHGNGEVSFLDTRSQDKKTCTYQLHNRKVRTINAHPTNNWWFLTGSTDAMVKLWDSRMMSKKSPVPLGALTHNRSCSAAFFSPIEGNKVLSTSFDDTLRICNINQATGDMKQQVMLKHNNMTGRWLSPFRAVWVPGCDELFLVGSMEYPRRIEVYSSSGTLLYKIMGEGLASVCSLVECHPERLVIAGGNSSGRLHVLVEP</sequence>
<accession>A0ACB7T634</accession>
<comment type="caution">
    <text evidence="1">The sequence shown here is derived from an EMBL/GenBank/DDBJ whole genome shotgun (WGS) entry which is preliminary data.</text>
</comment>
<keyword evidence="2" id="KW-1185">Reference proteome</keyword>
<reference evidence="1" key="1">
    <citation type="submission" date="2020-05" db="EMBL/GenBank/DDBJ databases">
        <title>Large-scale comparative analyses of tick genomes elucidate their genetic diversity and vector capacities.</title>
        <authorList>
            <person name="Jia N."/>
            <person name="Wang J."/>
            <person name="Shi W."/>
            <person name="Du L."/>
            <person name="Sun Y."/>
            <person name="Zhan W."/>
            <person name="Jiang J."/>
            <person name="Wang Q."/>
            <person name="Zhang B."/>
            <person name="Ji P."/>
            <person name="Sakyi L.B."/>
            <person name="Cui X."/>
            <person name="Yuan T."/>
            <person name="Jiang B."/>
            <person name="Yang W."/>
            <person name="Lam T.T.-Y."/>
            <person name="Chang Q."/>
            <person name="Ding S."/>
            <person name="Wang X."/>
            <person name="Zhu J."/>
            <person name="Ruan X."/>
            <person name="Zhao L."/>
            <person name="Wei J."/>
            <person name="Que T."/>
            <person name="Du C."/>
            <person name="Cheng J."/>
            <person name="Dai P."/>
            <person name="Han X."/>
            <person name="Huang E."/>
            <person name="Gao Y."/>
            <person name="Liu J."/>
            <person name="Shao H."/>
            <person name="Ye R."/>
            <person name="Li L."/>
            <person name="Wei W."/>
            <person name="Wang X."/>
            <person name="Wang C."/>
            <person name="Yang T."/>
            <person name="Huo Q."/>
            <person name="Li W."/>
            <person name="Guo W."/>
            <person name="Chen H."/>
            <person name="Zhou L."/>
            <person name="Ni X."/>
            <person name="Tian J."/>
            <person name="Zhou Y."/>
            <person name="Sheng Y."/>
            <person name="Liu T."/>
            <person name="Pan Y."/>
            <person name="Xia L."/>
            <person name="Li J."/>
            <person name="Zhao F."/>
            <person name="Cao W."/>
        </authorList>
    </citation>
    <scope>NUCLEOTIDE SEQUENCE</scope>
    <source>
        <strain evidence="1">Hyas-2018</strain>
    </source>
</reference>
<organism evidence="1 2">
    <name type="scientific">Hyalomma asiaticum</name>
    <name type="common">Tick</name>
    <dbReference type="NCBI Taxonomy" id="266040"/>
    <lineage>
        <taxon>Eukaryota</taxon>
        <taxon>Metazoa</taxon>
        <taxon>Ecdysozoa</taxon>
        <taxon>Arthropoda</taxon>
        <taxon>Chelicerata</taxon>
        <taxon>Arachnida</taxon>
        <taxon>Acari</taxon>
        <taxon>Parasitiformes</taxon>
        <taxon>Ixodida</taxon>
        <taxon>Ixodoidea</taxon>
        <taxon>Ixodidae</taxon>
        <taxon>Hyalomminae</taxon>
        <taxon>Hyalomma</taxon>
    </lineage>
</organism>
<protein>
    <submittedName>
        <fullName evidence="1">Uncharacterized protein</fullName>
    </submittedName>
</protein>